<keyword evidence="12" id="KW-1185">Reference proteome</keyword>
<feature type="transmembrane region" description="Helical" evidence="10">
    <location>
        <begin position="283"/>
        <end position="303"/>
    </location>
</feature>
<feature type="transmembrane region" description="Helical" evidence="10">
    <location>
        <begin position="25"/>
        <end position="52"/>
    </location>
</feature>
<keyword evidence="4" id="KW-1003">Cell membrane</keyword>
<evidence type="ECO:0000256" key="5">
    <source>
        <dbReference type="ARBA" id="ARBA00022692"/>
    </source>
</evidence>
<organism evidence="11 12">
    <name type="scientific">Sphingomonas alba</name>
    <dbReference type="NCBI Taxonomy" id="2908208"/>
    <lineage>
        <taxon>Bacteria</taxon>
        <taxon>Pseudomonadati</taxon>
        <taxon>Pseudomonadota</taxon>
        <taxon>Alphaproteobacteria</taxon>
        <taxon>Sphingomonadales</taxon>
        <taxon>Sphingomonadaceae</taxon>
        <taxon>Sphingomonas</taxon>
    </lineage>
</organism>
<dbReference type="CDD" id="cd13131">
    <property type="entry name" value="MATE_NorM_like"/>
    <property type="match status" value="1"/>
</dbReference>
<dbReference type="InterPro" id="IPR002528">
    <property type="entry name" value="MATE_fam"/>
</dbReference>
<keyword evidence="8 10" id="KW-0472">Membrane</keyword>
<protein>
    <recommendedName>
        <fullName evidence="9">Multidrug-efflux transporter</fullName>
    </recommendedName>
</protein>
<dbReference type="EMBL" id="JAMGBD010000001">
    <property type="protein sequence ID" value="MCL6683303.1"/>
    <property type="molecule type" value="Genomic_DNA"/>
</dbReference>
<feature type="transmembrane region" description="Helical" evidence="10">
    <location>
        <begin position="142"/>
        <end position="159"/>
    </location>
</feature>
<evidence type="ECO:0000256" key="10">
    <source>
        <dbReference type="SAM" id="Phobius"/>
    </source>
</evidence>
<name>A0ABT0RKY2_9SPHN</name>
<gene>
    <name evidence="11" type="ORF">LZ536_05225</name>
</gene>
<feature type="transmembrane region" description="Helical" evidence="10">
    <location>
        <begin position="323"/>
        <end position="348"/>
    </location>
</feature>
<proteinExistence type="predicted"/>
<comment type="caution">
    <text evidence="11">The sequence shown here is derived from an EMBL/GenBank/DDBJ whole genome shotgun (WGS) entry which is preliminary data.</text>
</comment>
<accession>A0ABT0RKY2</accession>
<dbReference type="PIRSF" id="PIRSF006603">
    <property type="entry name" value="DinF"/>
    <property type="match status" value="1"/>
</dbReference>
<feature type="transmembrane region" description="Helical" evidence="10">
    <location>
        <begin position="203"/>
        <end position="226"/>
    </location>
</feature>
<keyword evidence="7" id="KW-0406">Ion transport</keyword>
<dbReference type="Proteomes" id="UP001165363">
    <property type="component" value="Unassembled WGS sequence"/>
</dbReference>
<dbReference type="InterPro" id="IPR050222">
    <property type="entry name" value="MATE_MdtK"/>
</dbReference>
<sequence length="470" mass="50444">MQRDDHPFPDAPPRWRDELRETFQLALPLVLANLAQTAIYSTDVVMVGWLGAPQLAASALAVNLYSVLLFTGTGLITAAAPLIAAELGARKHSVREVRRTVRMAIWAAVLFAIPAWLILWHTEAVLLALGQDPQLARHSGEFMRALQWALLPALIIVALRNFVAALGNAGIALAVIVAGIFINAALDWGLIFGHWGLPRLGLVGAGIASSITSYLMMFVLIGIVLIHPKTSRFHVFGRLFKPDWERLATIIRVGVPIAFTLAFEVTVFSAAVYLMGLISETSVAAHAIALQIAAITFMVPLGISQATTIRVGLAFGAKDPSWVSRAGSASLVMAMGFMSVAALAIWLFPRDLASIFLDAAKPENAPVLDLAVKFLFIAAIFQLADGAQVVGAAMLRGLQDTRVPMYYAAFGYWVVGLGGGAALAFWGGWQGVGVWTGLAGGLAAVAVLMLWRWSRRGRLDLIPRRAPVDV</sequence>
<dbReference type="NCBIfam" id="TIGR00797">
    <property type="entry name" value="matE"/>
    <property type="match status" value="1"/>
</dbReference>
<feature type="transmembrane region" description="Helical" evidence="10">
    <location>
        <begin position="171"/>
        <end position="191"/>
    </location>
</feature>
<dbReference type="PANTHER" id="PTHR43298">
    <property type="entry name" value="MULTIDRUG RESISTANCE PROTEIN NORM-RELATED"/>
    <property type="match status" value="1"/>
</dbReference>
<dbReference type="Pfam" id="PF01554">
    <property type="entry name" value="MatE"/>
    <property type="match status" value="2"/>
</dbReference>
<comment type="subcellular location">
    <subcellularLocation>
        <location evidence="1">Cell inner membrane</location>
        <topology evidence="1">Multi-pass membrane protein</topology>
    </subcellularLocation>
</comment>
<evidence type="ECO:0000256" key="4">
    <source>
        <dbReference type="ARBA" id="ARBA00022475"/>
    </source>
</evidence>
<keyword evidence="6 10" id="KW-1133">Transmembrane helix</keyword>
<feature type="transmembrane region" description="Helical" evidence="10">
    <location>
        <begin position="64"/>
        <end position="84"/>
    </location>
</feature>
<reference evidence="11" key="1">
    <citation type="submission" date="2022-05" db="EMBL/GenBank/DDBJ databases">
        <authorList>
            <person name="Jo J.-H."/>
            <person name="Im W.-T."/>
        </authorList>
    </citation>
    <scope>NUCLEOTIDE SEQUENCE</scope>
    <source>
        <strain evidence="11">SE158</strain>
    </source>
</reference>
<feature type="transmembrane region" description="Helical" evidence="10">
    <location>
        <begin position="432"/>
        <end position="451"/>
    </location>
</feature>
<evidence type="ECO:0000256" key="1">
    <source>
        <dbReference type="ARBA" id="ARBA00004429"/>
    </source>
</evidence>
<feature type="transmembrane region" description="Helical" evidence="10">
    <location>
        <begin position="407"/>
        <end position="426"/>
    </location>
</feature>
<keyword evidence="5 10" id="KW-0812">Transmembrane</keyword>
<evidence type="ECO:0000313" key="11">
    <source>
        <dbReference type="EMBL" id="MCL6683303.1"/>
    </source>
</evidence>
<evidence type="ECO:0000256" key="6">
    <source>
        <dbReference type="ARBA" id="ARBA00022989"/>
    </source>
</evidence>
<dbReference type="InterPro" id="IPR048279">
    <property type="entry name" value="MdtK-like"/>
</dbReference>
<evidence type="ECO:0000256" key="7">
    <source>
        <dbReference type="ARBA" id="ARBA00023065"/>
    </source>
</evidence>
<evidence type="ECO:0000256" key="3">
    <source>
        <dbReference type="ARBA" id="ARBA00022449"/>
    </source>
</evidence>
<dbReference type="PANTHER" id="PTHR43298:SF2">
    <property type="entry name" value="FMN_FAD EXPORTER YEEO-RELATED"/>
    <property type="match status" value="1"/>
</dbReference>
<dbReference type="RefSeq" id="WP_249847236.1">
    <property type="nucleotide sequence ID" value="NZ_JAMGBD010000001.1"/>
</dbReference>
<keyword evidence="3" id="KW-0050">Antiport</keyword>
<evidence type="ECO:0000256" key="2">
    <source>
        <dbReference type="ARBA" id="ARBA00022448"/>
    </source>
</evidence>
<keyword evidence="2" id="KW-0813">Transport</keyword>
<evidence type="ECO:0000256" key="8">
    <source>
        <dbReference type="ARBA" id="ARBA00023136"/>
    </source>
</evidence>
<feature type="transmembrane region" description="Helical" evidence="10">
    <location>
        <begin position="374"/>
        <end position="395"/>
    </location>
</feature>
<evidence type="ECO:0000313" key="12">
    <source>
        <dbReference type="Proteomes" id="UP001165363"/>
    </source>
</evidence>
<feature type="transmembrane region" description="Helical" evidence="10">
    <location>
        <begin position="104"/>
        <end position="122"/>
    </location>
</feature>
<feature type="transmembrane region" description="Helical" evidence="10">
    <location>
        <begin position="247"/>
        <end position="271"/>
    </location>
</feature>
<evidence type="ECO:0000256" key="9">
    <source>
        <dbReference type="ARBA" id="ARBA00031636"/>
    </source>
</evidence>